<keyword evidence="1" id="KW-0479">Metal-binding</keyword>
<dbReference type="GO" id="GO:0046872">
    <property type="term" value="F:metal ion binding"/>
    <property type="evidence" value="ECO:0007669"/>
    <property type="project" value="UniProtKB-KW"/>
</dbReference>
<dbReference type="PROSITE" id="PS50206">
    <property type="entry name" value="RHODANESE_3"/>
    <property type="match status" value="1"/>
</dbReference>
<name>A0A1H3B4J0_HALVA</name>
<evidence type="ECO:0000313" key="4">
    <source>
        <dbReference type="EMBL" id="SDX36598.1"/>
    </source>
</evidence>
<dbReference type="CDD" id="cd07724">
    <property type="entry name" value="POD-like_MBL-fold"/>
    <property type="match status" value="1"/>
</dbReference>
<organism evidence="4 5">
    <name type="scientific">Haloarcula vallismortis</name>
    <name type="common">Halobacterium vallismortis</name>
    <dbReference type="NCBI Taxonomy" id="28442"/>
    <lineage>
        <taxon>Archaea</taxon>
        <taxon>Methanobacteriati</taxon>
        <taxon>Methanobacteriota</taxon>
        <taxon>Stenosarchaea group</taxon>
        <taxon>Halobacteria</taxon>
        <taxon>Halobacteriales</taxon>
        <taxon>Haloarculaceae</taxon>
        <taxon>Haloarcula</taxon>
    </lineage>
</organism>
<accession>A0A1H3B4J0</accession>
<dbReference type="InterPro" id="IPR044528">
    <property type="entry name" value="POD-like_MBL-fold"/>
</dbReference>
<gene>
    <name evidence="4" type="ORF">SAMN05443574_1377</name>
</gene>
<dbReference type="GO" id="GO:0006749">
    <property type="term" value="P:glutathione metabolic process"/>
    <property type="evidence" value="ECO:0007669"/>
    <property type="project" value="InterPro"/>
</dbReference>
<dbReference type="SUPFAM" id="SSF56281">
    <property type="entry name" value="Metallo-hydrolase/oxidoreductase"/>
    <property type="match status" value="1"/>
</dbReference>
<dbReference type="Pfam" id="PF00581">
    <property type="entry name" value="Rhodanese"/>
    <property type="match status" value="1"/>
</dbReference>
<dbReference type="InterPro" id="IPR001763">
    <property type="entry name" value="Rhodanese-like_dom"/>
</dbReference>
<dbReference type="InterPro" id="IPR036873">
    <property type="entry name" value="Rhodanese-like_dom_sf"/>
</dbReference>
<evidence type="ECO:0000313" key="5">
    <source>
        <dbReference type="Proteomes" id="UP000182573"/>
    </source>
</evidence>
<proteinExistence type="predicted"/>
<dbReference type="RefSeq" id="WP_004515223.1">
    <property type="nucleotide sequence ID" value="NZ_FNOF01000037.1"/>
</dbReference>
<feature type="region of interest" description="Disordered" evidence="2">
    <location>
        <begin position="1"/>
        <end position="21"/>
    </location>
</feature>
<dbReference type="Gene3D" id="3.60.15.10">
    <property type="entry name" value="Ribonuclease Z/Hydroxyacylglutathione hydrolase-like"/>
    <property type="match status" value="1"/>
</dbReference>
<evidence type="ECO:0000256" key="1">
    <source>
        <dbReference type="ARBA" id="ARBA00022723"/>
    </source>
</evidence>
<dbReference type="AlphaFoldDB" id="A0A1H3B4J0"/>
<dbReference type="PANTHER" id="PTHR43084">
    <property type="entry name" value="PERSULFIDE DIOXYGENASE ETHE1"/>
    <property type="match status" value="1"/>
</dbReference>
<reference evidence="4 5" key="1">
    <citation type="submission" date="2016-10" db="EMBL/GenBank/DDBJ databases">
        <authorList>
            <person name="de Groot N.N."/>
        </authorList>
    </citation>
    <scope>NUCLEOTIDE SEQUENCE [LARGE SCALE GENOMIC DNA]</scope>
    <source>
        <strain evidence="4 5">DSM 3756</strain>
    </source>
</reference>
<dbReference type="SMART" id="SM00849">
    <property type="entry name" value="Lactamase_B"/>
    <property type="match status" value="1"/>
</dbReference>
<evidence type="ECO:0000256" key="2">
    <source>
        <dbReference type="SAM" id="MobiDB-lite"/>
    </source>
</evidence>
<dbReference type="GO" id="GO:0050313">
    <property type="term" value="F:sulfur dioxygenase activity"/>
    <property type="evidence" value="ECO:0007669"/>
    <property type="project" value="InterPro"/>
</dbReference>
<sequence length="413" mass="44292">MNAEDFPTPDADVESVTPETLKSRIDDGESVTILDARMSGDYEEWHIDGENVESINVPYFHFLEDELDADIIADVPDDREVTVLCAKGGASEYVAGTLAERGYDVHHLEDGMNGWARIYETVEVTDYDGAGTLLQYQRPSSGCLGYLVYDDGEAAVIDPLRAFTDRYLDDTAELGSASPASHAQQDADELGVDLKYALDTHIHADHISGVRNLDAAGVEGVIPAAAVDRGVTYADDLTTAEDGDTFEVGDVTIETVATPGHTTGMTSYLIDDSLLATGDGLFIESVARPDLEEGDEGAPDAARMLYESLQERVLTLPDDTLIGGAHFSDTAEPASDGTYTAPIGQLVDEMDALSMDEDDFVETILADMPPRPANYEDIIATNLGQNSVDDDEAFTLELGPNNCAASQESLAGD</sequence>
<dbReference type="Gene3D" id="3.40.250.10">
    <property type="entry name" value="Rhodanese-like domain"/>
    <property type="match status" value="1"/>
</dbReference>
<dbReference type="STRING" id="28442.SAMN05443574_1377"/>
<dbReference type="EMBL" id="FNOF01000037">
    <property type="protein sequence ID" value="SDX36598.1"/>
    <property type="molecule type" value="Genomic_DNA"/>
</dbReference>
<dbReference type="InterPro" id="IPR036866">
    <property type="entry name" value="RibonucZ/Hydroxyglut_hydro"/>
</dbReference>
<dbReference type="SMART" id="SM00450">
    <property type="entry name" value="RHOD"/>
    <property type="match status" value="1"/>
</dbReference>
<dbReference type="SUPFAM" id="SSF52821">
    <property type="entry name" value="Rhodanese/Cell cycle control phosphatase"/>
    <property type="match status" value="1"/>
</dbReference>
<dbReference type="PANTHER" id="PTHR43084:SF1">
    <property type="entry name" value="PERSULFIDE DIOXYGENASE ETHE1, MITOCHONDRIAL"/>
    <property type="match status" value="1"/>
</dbReference>
<protein>
    <submittedName>
        <fullName evidence="4">Glyoxylase, beta-lactamase superfamily II</fullName>
    </submittedName>
</protein>
<dbReference type="Pfam" id="PF00753">
    <property type="entry name" value="Lactamase_B"/>
    <property type="match status" value="1"/>
</dbReference>
<dbReference type="GO" id="GO:0070813">
    <property type="term" value="P:hydrogen sulfide metabolic process"/>
    <property type="evidence" value="ECO:0007669"/>
    <property type="project" value="TreeGrafter"/>
</dbReference>
<evidence type="ECO:0000259" key="3">
    <source>
        <dbReference type="PROSITE" id="PS50206"/>
    </source>
</evidence>
<dbReference type="InterPro" id="IPR001279">
    <property type="entry name" value="Metallo-B-lactamas"/>
</dbReference>
<feature type="domain" description="Rhodanese" evidence="3">
    <location>
        <begin position="27"/>
        <end position="124"/>
    </location>
</feature>
<dbReference type="InterPro" id="IPR051682">
    <property type="entry name" value="Mito_Persulfide_Diox"/>
</dbReference>
<dbReference type="Proteomes" id="UP000182573">
    <property type="component" value="Unassembled WGS sequence"/>
</dbReference>